<protein>
    <submittedName>
        <fullName evidence="3">Outer membrane beta-barrel protein</fullName>
    </submittedName>
</protein>
<dbReference type="EMBL" id="WJJP01000210">
    <property type="protein sequence ID" value="MBD3324266.1"/>
    <property type="molecule type" value="Genomic_DNA"/>
</dbReference>
<proteinExistence type="predicted"/>
<evidence type="ECO:0000259" key="2">
    <source>
        <dbReference type="Pfam" id="PF13505"/>
    </source>
</evidence>
<dbReference type="AlphaFoldDB" id="A0A9D5JV65"/>
<sequence>MNMKTILTRTMQCIVVFIVSLGLVSVTSAQNLQNVQIGLGGGGYLPTGDADDVLDLGVAFHGTLLFGLDEMMQIEGGIGYWWLQFDEEFEDAADALGIDLDGSIIPITGGIRYQMAPQLHLDAGGGFYRVELEAENLGLDESETDFGVYGGAGYQMGPLDLVVRAHYPDFDDFYFTATVNYLFSIR</sequence>
<evidence type="ECO:0000256" key="1">
    <source>
        <dbReference type="ARBA" id="ARBA00022729"/>
    </source>
</evidence>
<reference evidence="3" key="1">
    <citation type="submission" date="2019-11" db="EMBL/GenBank/DDBJ databases">
        <title>Microbial mats filling the niche in hypersaline microbial mats.</title>
        <authorList>
            <person name="Wong H.L."/>
            <person name="Macleod F.I."/>
            <person name="White R.A. III"/>
            <person name="Burns B.P."/>
        </authorList>
    </citation>
    <scope>NUCLEOTIDE SEQUENCE</scope>
    <source>
        <strain evidence="3">Rbin_158</strain>
    </source>
</reference>
<keyword evidence="1" id="KW-0732">Signal</keyword>
<dbReference type="SUPFAM" id="SSF56925">
    <property type="entry name" value="OMPA-like"/>
    <property type="match status" value="1"/>
</dbReference>
<dbReference type="InterPro" id="IPR027385">
    <property type="entry name" value="Beta-barrel_OMP"/>
</dbReference>
<organism evidence="3 4">
    <name type="scientific">candidate division KSB3 bacterium</name>
    <dbReference type="NCBI Taxonomy" id="2044937"/>
    <lineage>
        <taxon>Bacteria</taxon>
        <taxon>candidate division KSB3</taxon>
    </lineage>
</organism>
<accession>A0A9D5JV65</accession>
<dbReference type="InterPro" id="IPR011250">
    <property type="entry name" value="OMP/PagP_B-barrel"/>
</dbReference>
<evidence type="ECO:0000313" key="3">
    <source>
        <dbReference type="EMBL" id="MBD3324266.1"/>
    </source>
</evidence>
<evidence type="ECO:0000313" key="4">
    <source>
        <dbReference type="Proteomes" id="UP000649604"/>
    </source>
</evidence>
<comment type="caution">
    <text evidence="3">The sequence shown here is derived from an EMBL/GenBank/DDBJ whole genome shotgun (WGS) entry which is preliminary data.</text>
</comment>
<gene>
    <name evidence="3" type="ORF">GF339_06755</name>
</gene>
<feature type="domain" description="Outer membrane protein beta-barrel" evidence="2">
    <location>
        <begin position="20"/>
        <end position="158"/>
    </location>
</feature>
<dbReference type="Proteomes" id="UP000649604">
    <property type="component" value="Unassembled WGS sequence"/>
</dbReference>
<dbReference type="Pfam" id="PF13505">
    <property type="entry name" value="OMP_b-brl"/>
    <property type="match status" value="1"/>
</dbReference>
<name>A0A9D5JV65_9BACT</name>